<organism evidence="1 2">
    <name type="scientific">Phycisphaera mikurensis (strain NBRC 102666 / KCTC 22515 / FYK2301M01)</name>
    <dbReference type="NCBI Taxonomy" id="1142394"/>
    <lineage>
        <taxon>Bacteria</taxon>
        <taxon>Pseudomonadati</taxon>
        <taxon>Planctomycetota</taxon>
        <taxon>Phycisphaerae</taxon>
        <taxon>Phycisphaerales</taxon>
        <taxon>Phycisphaeraceae</taxon>
        <taxon>Phycisphaera</taxon>
    </lineage>
</organism>
<protein>
    <submittedName>
        <fullName evidence="1">Uncharacterized protein</fullName>
    </submittedName>
</protein>
<proteinExistence type="predicted"/>
<gene>
    <name evidence="1" type="ordered locus">PSMK_07700</name>
</gene>
<evidence type="ECO:0000313" key="1">
    <source>
        <dbReference type="EMBL" id="BAM02929.1"/>
    </source>
</evidence>
<dbReference type="HOGENOM" id="CLU_2261140_0_0_0"/>
<dbReference type="Proteomes" id="UP000007881">
    <property type="component" value="Chromosome"/>
</dbReference>
<dbReference type="EMBL" id="AP012338">
    <property type="protein sequence ID" value="BAM02929.1"/>
    <property type="molecule type" value="Genomic_DNA"/>
</dbReference>
<sequence>MREPSPPNAFREAIGPRRSCEATLRTELYAEAGGARFPLSQMCHLWLIPAEGVELPAGKVRVVSIIEGHTDTWEATLPHVRPVTDDPRIPLRGMRLLPVSEAA</sequence>
<evidence type="ECO:0000313" key="2">
    <source>
        <dbReference type="Proteomes" id="UP000007881"/>
    </source>
</evidence>
<reference evidence="1 2" key="1">
    <citation type="submission" date="2012-02" db="EMBL/GenBank/DDBJ databases">
        <title>Complete genome sequence of Phycisphaera mikurensis NBRC 102666.</title>
        <authorList>
            <person name="Ankai A."/>
            <person name="Hosoyama A."/>
            <person name="Terui Y."/>
            <person name="Sekine M."/>
            <person name="Fukai R."/>
            <person name="Kato Y."/>
            <person name="Nakamura S."/>
            <person name="Yamada-Narita S."/>
            <person name="Kawakoshi A."/>
            <person name="Fukunaga Y."/>
            <person name="Yamazaki S."/>
            <person name="Fujita N."/>
        </authorList>
    </citation>
    <scope>NUCLEOTIDE SEQUENCE [LARGE SCALE GENOMIC DNA]</scope>
    <source>
        <strain evidence="2">NBRC 102666 / KCTC 22515 / FYK2301M01</strain>
    </source>
</reference>
<dbReference type="AlphaFoldDB" id="I0ICE1"/>
<dbReference type="KEGG" id="phm:PSMK_07700"/>
<accession>I0ICE1</accession>
<name>I0ICE1_PHYMF</name>
<dbReference type="RefSeq" id="WP_014436149.1">
    <property type="nucleotide sequence ID" value="NC_017080.1"/>
</dbReference>
<keyword evidence="2" id="KW-1185">Reference proteome</keyword>